<dbReference type="NCBIfam" id="NF002258">
    <property type="entry name" value="PRK01192.1-1"/>
    <property type="match status" value="1"/>
</dbReference>
<proteinExistence type="inferred from homology"/>
<accession>A0A7C4NPM6</accession>
<organism evidence="7">
    <name type="scientific">Staphylothermus marinus</name>
    <dbReference type="NCBI Taxonomy" id="2280"/>
    <lineage>
        <taxon>Archaea</taxon>
        <taxon>Thermoproteota</taxon>
        <taxon>Thermoprotei</taxon>
        <taxon>Desulfurococcales</taxon>
        <taxon>Desulfurococcaceae</taxon>
        <taxon>Staphylothermus</taxon>
    </lineage>
</organism>
<evidence type="ECO:0000256" key="1">
    <source>
        <dbReference type="ARBA" id="ARBA00010808"/>
    </source>
</evidence>
<dbReference type="CDD" id="cd00463">
    <property type="entry name" value="Ribosomal_L31e"/>
    <property type="match status" value="1"/>
</dbReference>
<sequence length="96" mass="11616">MSESNIVKSIHVIPLRKVYFGRRTNRADRAIRLIRKYVLRHFKDAERVIIDNSVNEYVWSRNREKPPRRVTVEIRFNKEEKVAKVLLVRKSPNMKR</sequence>
<comment type="caution">
    <text evidence="7">The sequence shown here is derived from an EMBL/GenBank/DDBJ whole genome shotgun (WGS) entry which is preliminary data.</text>
</comment>
<keyword evidence="3 5" id="KW-0687">Ribonucleoprotein</keyword>
<comment type="similarity">
    <text evidence="1 5">Belongs to the eukaryotic ribosomal protein eL31 family.</text>
</comment>
<dbReference type="GO" id="GO:1990904">
    <property type="term" value="C:ribonucleoprotein complex"/>
    <property type="evidence" value="ECO:0007669"/>
    <property type="project" value="UniProtKB-KW"/>
</dbReference>
<evidence type="ECO:0000313" key="7">
    <source>
        <dbReference type="EMBL" id="HGQ74009.1"/>
    </source>
</evidence>
<dbReference type="InterPro" id="IPR000054">
    <property type="entry name" value="Ribosomal_eL31"/>
</dbReference>
<reference evidence="7" key="1">
    <citation type="journal article" date="2020" name="mSystems">
        <title>Genome- and Community-Level Interaction Insights into Carbon Utilization and Element Cycling Functions of Hydrothermarchaeota in Hydrothermal Sediment.</title>
        <authorList>
            <person name="Zhou Z."/>
            <person name="Liu Y."/>
            <person name="Xu W."/>
            <person name="Pan J."/>
            <person name="Luo Z.H."/>
            <person name="Li M."/>
        </authorList>
    </citation>
    <scope>NUCLEOTIDE SEQUENCE [LARGE SCALE GENOMIC DNA]</scope>
    <source>
        <strain evidence="6">SpSt-638</strain>
        <strain evidence="7">SpSt-648</strain>
    </source>
</reference>
<dbReference type="GO" id="GO:0005840">
    <property type="term" value="C:ribosome"/>
    <property type="evidence" value="ECO:0007669"/>
    <property type="project" value="UniProtKB-KW"/>
</dbReference>
<dbReference type="EMBL" id="DTBE01000108">
    <property type="protein sequence ID" value="HGQ59914.1"/>
    <property type="molecule type" value="Genomic_DNA"/>
</dbReference>
<dbReference type="SMART" id="SM01380">
    <property type="entry name" value="Ribosomal_L31e"/>
    <property type="match status" value="1"/>
</dbReference>
<dbReference type="AlphaFoldDB" id="A0A7C4NPM6"/>
<name>A0A7C4NPM6_STAMA</name>
<dbReference type="GO" id="GO:0003735">
    <property type="term" value="F:structural constituent of ribosome"/>
    <property type="evidence" value="ECO:0007669"/>
    <property type="project" value="InterPro"/>
</dbReference>
<dbReference type="HAMAP" id="MF_00410">
    <property type="entry name" value="Ribosomal_eL31"/>
    <property type="match status" value="1"/>
</dbReference>
<evidence type="ECO:0000256" key="3">
    <source>
        <dbReference type="ARBA" id="ARBA00023274"/>
    </source>
</evidence>
<protein>
    <recommendedName>
        <fullName evidence="4 5">Large ribosomal subunit protein eL31</fullName>
    </recommendedName>
</protein>
<dbReference type="GO" id="GO:0006412">
    <property type="term" value="P:translation"/>
    <property type="evidence" value="ECO:0007669"/>
    <property type="project" value="UniProtKB-UniRule"/>
</dbReference>
<dbReference type="Gene3D" id="3.10.440.10">
    <property type="match status" value="1"/>
</dbReference>
<evidence type="ECO:0000256" key="2">
    <source>
        <dbReference type="ARBA" id="ARBA00022980"/>
    </source>
</evidence>
<evidence type="ECO:0000313" key="6">
    <source>
        <dbReference type="EMBL" id="HGQ59914.1"/>
    </source>
</evidence>
<dbReference type="Pfam" id="PF01198">
    <property type="entry name" value="Ribosomal_L31e"/>
    <property type="match status" value="1"/>
</dbReference>
<gene>
    <name evidence="5" type="primary">rpl31e</name>
    <name evidence="6" type="ORF">ENU09_04305</name>
    <name evidence="7" type="ORF">ENU20_02910</name>
</gene>
<dbReference type="SUPFAM" id="SSF54575">
    <property type="entry name" value="Ribosomal protein L31e"/>
    <property type="match status" value="1"/>
</dbReference>
<evidence type="ECO:0000256" key="5">
    <source>
        <dbReference type="HAMAP-Rule" id="MF_00410"/>
    </source>
</evidence>
<dbReference type="EMBL" id="DTBP01000018">
    <property type="protein sequence ID" value="HGQ74009.1"/>
    <property type="molecule type" value="Genomic_DNA"/>
</dbReference>
<keyword evidence="2 5" id="KW-0689">Ribosomal protein</keyword>
<dbReference type="InterPro" id="IPR023621">
    <property type="entry name" value="Ribosomal_eL31_dom_sf"/>
</dbReference>
<evidence type="ECO:0000256" key="4">
    <source>
        <dbReference type="ARBA" id="ARBA00035230"/>
    </source>
</evidence>